<dbReference type="PROSITE" id="PS50090">
    <property type="entry name" value="MYB_LIKE"/>
    <property type="match status" value="3"/>
</dbReference>
<keyword evidence="2" id="KW-0238">DNA-binding</keyword>
<dbReference type="Proteomes" id="UP001187415">
    <property type="component" value="Unassembled WGS sequence"/>
</dbReference>
<evidence type="ECO:0000259" key="5">
    <source>
        <dbReference type="PROSITE" id="PS51294"/>
    </source>
</evidence>
<evidence type="ECO:0000256" key="3">
    <source>
        <dbReference type="SAM" id="MobiDB-lite"/>
    </source>
</evidence>
<dbReference type="Pfam" id="PF13921">
    <property type="entry name" value="Myb_DNA-bind_6"/>
    <property type="match status" value="1"/>
</dbReference>
<reference evidence="6" key="1">
    <citation type="submission" date="2023-07" db="EMBL/GenBank/DDBJ databases">
        <title>Chromosome-level Genome Assembly of Striped Snakehead (Channa striata).</title>
        <authorList>
            <person name="Liu H."/>
        </authorList>
    </citation>
    <scope>NUCLEOTIDE SEQUENCE</scope>
    <source>
        <strain evidence="6">Gz</strain>
        <tissue evidence="6">Muscle</tissue>
    </source>
</reference>
<feature type="domain" description="HTH myb-type" evidence="5">
    <location>
        <begin position="27"/>
        <end position="76"/>
    </location>
</feature>
<dbReference type="GO" id="GO:0005634">
    <property type="term" value="C:nucleus"/>
    <property type="evidence" value="ECO:0007669"/>
    <property type="project" value="TreeGrafter"/>
</dbReference>
<comment type="caution">
    <text evidence="6">The sequence shown here is derived from an EMBL/GenBank/DDBJ whole genome shotgun (WGS) entry which is preliminary data.</text>
</comment>
<dbReference type="GO" id="GO:0000978">
    <property type="term" value="F:RNA polymerase II cis-regulatory region sequence-specific DNA binding"/>
    <property type="evidence" value="ECO:0007669"/>
    <property type="project" value="TreeGrafter"/>
</dbReference>
<accession>A0AA88RWJ0</accession>
<feature type="domain" description="Myb-like" evidence="4">
    <location>
        <begin position="132"/>
        <end position="182"/>
    </location>
</feature>
<evidence type="ECO:0000313" key="7">
    <source>
        <dbReference type="Proteomes" id="UP001187415"/>
    </source>
</evidence>
<dbReference type="InterPro" id="IPR001005">
    <property type="entry name" value="SANT/Myb"/>
</dbReference>
<dbReference type="EMBL" id="JAUPFM010000018">
    <property type="protein sequence ID" value="KAK2822966.1"/>
    <property type="molecule type" value="Genomic_DNA"/>
</dbReference>
<dbReference type="CDD" id="cd00167">
    <property type="entry name" value="SANT"/>
    <property type="match status" value="3"/>
</dbReference>
<organism evidence="6 7">
    <name type="scientific">Channa striata</name>
    <name type="common">Snakehead murrel</name>
    <name type="synonym">Ophicephalus striatus</name>
    <dbReference type="NCBI Taxonomy" id="64152"/>
    <lineage>
        <taxon>Eukaryota</taxon>
        <taxon>Metazoa</taxon>
        <taxon>Chordata</taxon>
        <taxon>Craniata</taxon>
        <taxon>Vertebrata</taxon>
        <taxon>Euteleostomi</taxon>
        <taxon>Actinopterygii</taxon>
        <taxon>Neopterygii</taxon>
        <taxon>Teleostei</taxon>
        <taxon>Neoteleostei</taxon>
        <taxon>Acanthomorphata</taxon>
        <taxon>Anabantaria</taxon>
        <taxon>Anabantiformes</taxon>
        <taxon>Channoidei</taxon>
        <taxon>Channidae</taxon>
        <taxon>Channa</taxon>
    </lineage>
</organism>
<feature type="compositionally biased region" description="Polar residues" evidence="3">
    <location>
        <begin position="339"/>
        <end position="358"/>
    </location>
</feature>
<name>A0AA88RWJ0_CHASR</name>
<evidence type="ECO:0000259" key="4">
    <source>
        <dbReference type="PROSITE" id="PS50090"/>
    </source>
</evidence>
<keyword evidence="7" id="KW-1185">Reference proteome</keyword>
<dbReference type="Pfam" id="PF00249">
    <property type="entry name" value="Myb_DNA-binding"/>
    <property type="match status" value="1"/>
</dbReference>
<protein>
    <submittedName>
        <fullName evidence="6">Uncharacterized protein</fullName>
    </submittedName>
</protein>
<evidence type="ECO:0000256" key="1">
    <source>
        <dbReference type="ARBA" id="ARBA00022737"/>
    </source>
</evidence>
<dbReference type="FunFam" id="1.10.10.60:FF:000010">
    <property type="entry name" value="Transcriptional activator Myb isoform A"/>
    <property type="match status" value="1"/>
</dbReference>
<feature type="domain" description="HTH myb-type" evidence="5">
    <location>
        <begin position="136"/>
        <end position="186"/>
    </location>
</feature>
<sequence length="424" mass="48235">MGRRSRRPCTKSSWVRSKGLDGQFSRATNLHTSEWTRAKDEKLHRPVKKYGSNSWSSVSLHFKGQRSDMDCQQRWQQIQNPELVKGPWTHEEDDRVIELVQKYGVKRWSLIAKHLFSRNGKQCRERWLNHLNPEVKKGSWTPEEDQIICQAHSLLGNRWADISKLLPGRTDNSIKNHWNSTLKRKVGKEGYQQLLHLHNSSITSCTFNPSSYFRPVSRTCGPPSPDSIPAKADRLSTVKDESSCTSSQQSICRHSHIHAHLCFLCVPTSHSGYDSSLRVCELMATVEPVEVPGVKKQLIKNKDYDASQDLSLLEAVNLSPSEIQGESLLSSILQMQPESMSTSARHQVQDSSSTSQIQRESRSMSYCEDLGCFPLDEQVDEWLCQAPPGYLYSPECPADSQNPFELNDELKVVMFGKTDDQMSQ</sequence>
<dbReference type="InterPro" id="IPR017930">
    <property type="entry name" value="Myb_dom"/>
</dbReference>
<proteinExistence type="predicted"/>
<dbReference type="PROSITE" id="PS51294">
    <property type="entry name" value="HTH_MYB"/>
    <property type="match status" value="3"/>
</dbReference>
<dbReference type="GO" id="GO:0000981">
    <property type="term" value="F:DNA-binding transcription factor activity, RNA polymerase II-specific"/>
    <property type="evidence" value="ECO:0007669"/>
    <property type="project" value="TreeGrafter"/>
</dbReference>
<evidence type="ECO:0000256" key="2">
    <source>
        <dbReference type="ARBA" id="ARBA00023125"/>
    </source>
</evidence>
<dbReference type="PANTHER" id="PTHR45614:SF30">
    <property type="entry name" value="MYB-RELATED PROTEIN B"/>
    <property type="match status" value="1"/>
</dbReference>
<feature type="domain" description="Myb-like" evidence="4">
    <location>
        <begin position="80"/>
        <end position="131"/>
    </location>
</feature>
<dbReference type="InterPro" id="IPR050560">
    <property type="entry name" value="MYB_TF"/>
</dbReference>
<dbReference type="AlphaFoldDB" id="A0AA88RWJ0"/>
<dbReference type="SUPFAM" id="SSF46689">
    <property type="entry name" value="Homeodomain-like"/>
    <property type="match status" value="2"/>
</dbReference>
<dbReference type="PANTHER" id="PTHR45614">
    <property type="entry name" value="MYB PROTEIN-RELATED"/>
    <property type="match status" value="1"/>
</dbReference>
<evidence type="ECO:0000313" key="6">
    <source>
        <dbReference type="EMBL" id="KAK2822966.1"/>
    </source>
</evidence>
<dbReference type="Gene3D" id="1.10.10.60">
    <property type="entry name" value="Homeodomain-like"/>
    <property type="match status" value="3"/>
</dbReference>
<dbReference type="SMART" id="SM00717">
    <property type="entry name" value="SANT"/>
    <property type="match status" value="3"/>
</dbReference>
<keyword evidence="1" id="KW-0677">Repeat</keyword>
<feature type="region of interest" description="Disordered" evidence="3">
    <location>
        <begin position="339"/>
        <end position="360"/>
    </location>
</feature>
<dbReference type="InterPro" id="IPR009057">
    <property type="entry name" value="Homeodomain-like_sf"/>
</dbReference>
<gene>
    <name evidence="6" type="ORF">Q5P01_023031</name>
</gene>
<feature type="domain" description="HTH myb-type" evidence="5">
    <location>
        <begin position="80"/>
        <end position="135"/>
    </location>
</feature>
<feature type="domain" description="Myb-like" evidence="4">
    <location>
        <begin position="27"/>
        <end position="79"/>
    </location>
</feature>